<organism evidence="1 2">
    <name type="scientific">Chryseobacterium polytrichastri</name>
    <dbReference type="NCBI Taxonomy" id="1302687"/>
    <lineage>
        <taxon>Bacteria</taxon>
        <taxon>Pseudomonadati</taxon>
        <taxon>Bacteroidota</taxon>
        <taxon>Flavobacteriia</taxon>
        <taxon>Flavobacteriales</taxon>
        <taxon>Weeksellaceae</taxon>
        <taxon>Chryseobacterium group</taxon>
        <taxon>Chryseobacterium</taxon>
    </lineage>
</organism>
<reference evidence="2" key="1">
    <citation type="submission" date="2016-11" db="EMBL/GenBank/DDBJ databases">
        <authorList>
            <person name="Varghese N."/>
            <person name="Submissions S."/>
        </authorList>
    </citation>
    <scope>NUCLEOTIDE SEQUENCE [LARGE SCALE GENOMIC DNA]</scope>
    <source>
        <strain evidence="2">DSM 26899</strain>
    </source>
</reference>
<protein>
    <recommendedName>
        <fullName evidence="3">DUF4241 domain-containing protein</fullName>
    </recommendedName>
</protein>
<proteinExistence type="predicted"/>
<accession>A0A1M6U8T5</accession>
<evidence type="ECO:0000313" key="2">
    <source>
        <dbReference type="Proteomes" id="UP000184364"/>
    </source>
</evidence>
<sequence length="236" mass="26810">MLIILRKIKASTPLNLTLKIIVHKKMTHIENIQKLFSKDFVESPLLESFEVGKIYLSSGKLVACDPLITNDMKPFSTEFPKGDFSVLLHKERESNCVAYAEIIFSKSAITKWELATTADQNVKDLEEGEVYGYPVESGMGCFMDVDTQQSLNDLEQSLYKSKGVDFQGIYEEFFHEYFFDENGAIDQYAFLKPSEEHPGTIFGFETGYGEGFYASYIGYDANKEPVKIVTEFIEIS</sequence>
<keyword evidence="2" id="KW-1185">Reference proteome</keyword>
<dbReference type="EMBL" id="FRAV01000006">
    <property type="protein sequence ID" value="SHK65488.1"/>
    <property type="molecule type" value="Genomic_DNA"/>
</dbReference>
<dbReference type="Proteomes" id="UP000184364">
    <property type="component" value="Unassembled WGS sequence"/>
</dbReference>
<evidence type="ECO:0000313" key="1">
    <source>
        <dbReference type="EMBL" id="SHK65488.1"/>
    </source>
</evidence>
<name>A0A1M6U8T5_9FLAO</name>
<dbReference type="STRING" id="1302687.SAMN05444267_100681"/>
<evidence type="ECO:0008006" key="3">
    <source>
        <dbReference type="Google" id="ProtNLM"/>
    </source>
</evidence>
<dbReference type="Pfam" id="PF14025">
    <property type="entry name" value="DUF4241"/>
    <property type="match status" value="1"/>
</dbReference>
<dbReference type="InterPro" id="IPR025335">
    <property type="entry name" value="DUF4241"/>
</dbReference>
<gene>
    <name evidence="1" type="ORF">SAMN05444267_100681</name>
</gene>
<dbReference type="AlphaFoldDB" id="A0A1M6U8T5"/>